<dbReference type="EMBL" id="JABEZZ010000006">
    <property type="protein sequence ID" value="MBA0587871.1"/>
    <property type="molecule type" value="Genomic_DNA"/>
</dbReference>
<proteinExistence type="inferred from homology"/>
<evidence type="ECO:0000259" key="4">
    <source>
        <dbReference type="Pfam" id="PF00139"/>
    </source>
</evidence>
<dbReference type="InterPro" id="IPR019825">
    <property type="entry name" value="Lectin_legB_Mn/Ca_BS"/>
</dbReference>
<sequence length="166" mass="17977">MGSTLLAYFLIPAVFLVQVTSLYKKPFRLWKGNHTTIASFNTSFVLNIRNQTSPGGEGVAFLITGNSSLPDNSQGQWLGMVNANTNGSSQASVVAVEFDTRKSDDQDMDGNHIGLNINSIHSTKQVSLSNYGVNISGREDLRSLDLSTHLPEKVFMGFSGSTSNET</sequence>
<protein>
    <recommendedName>
        <fullName evidence="4">Legume lectin domain-containing protein</fullName>
    </recommendedName>
</protein>
<dbReference type="PANTHER" id="PTHR32401">
    <property type="entry name" value="CONCANAVALIN A-LIKE LECTIN FAMILY PROTEIN"/>
    <property type="match status" value="1"/>
</dbReference>
<dbReference type="Pfam" id="PF00139">
    <property type="entry name" value="Lectin_legB"/>
    <property type="match status" value="1"/>
</dbReference>
<dbReference type="PROSITE" id="PS00307">
    <property type="entry name" value="LECTIN_LEGUME_BETA"/>
    <property type="match status" value="1"/>
</dbReference>
<keyword evidence="3" id="KW-1133">Transmembrane helix</keyword>
<feature type="transmembrane region" description="Helical" evidence="3">
    <location>
        <begin position="6"/>
        <end position="23"/>
    </location>
</feature>
<feature type="domain" description="Legume lectin" evidence="4">
    <location>
        <begin position="21"/>
        <end position="141"/>
    </location>
</feature>
<dbReference type="Proteomes" id="UP000593578">
    <property type="component" value="Unassembled WGS sequence"/>
</dbReference>
<dbReference type="InterPro" id="IPR050258">
    <property type="entry name" value="Leguminous_Lectin"/>
</dbReference>
<evidence type="ECO:0000313" key="6">
    <source>
        <dbReference type="Proteomes" id="UP000593578"/>
    </source>
</evidence>
<dbReference type="GO" id="GO:0030246">
    <property type="term" value="F:carbohydrate binding"/>
    <property type="evidence" value="ECO:0007669"/>
    <property type="project" value="UniProtKB-KW"/>
</dbReference>
<evidence type="ECO:0000256" key="3">
    <source>
        <dbReference type="SAM" id="Phobius"/>
    </source>
</evidence>
<dbReference type="CDD" id="cd06899">
    <property type="entry name" value="lectin_legume_LecRK_Arcelin_ConA"/>
    <property type="match status" value="1"/>
</dbReference>
<dbReference type="SUPFAM" id="SSF49899">
    <property type="entry name" value="Concanavalin A-like lectins/glucanases"/>
    <property type="match status" value="1"/>
</dbReference>
<evidence type="ECO:0000256" key="2">
    <source>
        <dbReference type="ARBA" id="ARBA00022734"/>
    </source>
</evidence>
<keyword evidence="3" id="KW-0812">Transmembrane</keyword>
<dbReference type="PANTHER" id="PTHR32401:SF53">
    <property type="entry name" value="LEGUME LECTIN DOMAIN-CONTAINING PROTEIN"/>
    <property type="match status" value="1"/>
</dbReference>
<keyword evidence="3" id="KW-0472">Membrane</keyword>
<name>A0A7J8PF26_GOSRA</name>
<comment type="caution">
    <text evidence="5">The sequence shown here is derived from an EMBL/GenBank/DDBJ whole genome shotgun (WGS) entry which is preliminary data.</text>
</comment>
<dbReference type="InterPro" id="IPR013320">
    <property type="entry name" value="ConA-like_dom_sf"/>
</dbReference>
<keyword evidence="2" id="KW-0430">Lectin</keyword>
<evidence type="ECO:0000313" key="5">
    <source>
        <dbReference type="EMBL" id="MBA0587871.1"/>
    </source>
</evidence>
<dbReference type="AlphaFoldDB" id="A0A7J8PF26"/>
<comment type="similarity">
    <text evidence="1">Belongs to the leguminous lectin family.</text>
</comment>
<accession>A0A7J8PF26</accession>
<dbReference type="Gene3D" id="2.60.120.200">
    <property type="match status" value="1"/>
</dbReference>
<dbReference type="InterPro" id="IPR001220">
    <property type="entry name" value="Legume_lectin_dom"/>
</dbReference>
<reference evidence="5 6" key="1">
    <citation type="journal article" date="2019" name="Genome Biol. Evol.">
        <title>Insights into the evolution of the New World diploid cottons (Gossypium, subgenus Houzingenia) based on genome sequencing.</title>
        <authorList>
            <person name="Grover C.E."/>
            <person name="Arick M.A. 2nd"/>
            <person name="Thrash A."/>
            <person name="Conover J.L."/>
            <person name="Sanders W.S."/>
            <person name="Peterson D.G."/>
            <person name="Frelichowski J.E."/>
            <person name="Scheffler J.A."/>
            <person name="Scheffler B.E."/>
            <person name="Wendel J.F."/>
        </authorList>
    </citation>
    <scope>NUCLEOTIDE SEQUENCE [LARGE SCALE GENOMIC DNA]</scope>
    <source>
        <strain evidence="5">8</strain>
        <tissue evidence="5">Leaf</tissue>
    </source>
</reference>
<gene>
    <name evidence="5" type="ORF">Gorai_000992</name>
</gene>
<organism evidence="5 6">
    <name type="scientific">Gossypium raimondii</name>
    <name type="common">Peruvian cotton</name>
    <name type="synonym">Gossypium klotzschianum subsp. raimondii</name>
    <dbReference type="NCBI Taxonomy" id="29730"/>
    <lineage>
        <taxon>Eukaryota</taxon>
        <taxon>Viridiplantae</taxon>
        <taxon>Streptophyta</taxon>
        <taxon>Embryophyta</taxon>
        <taxon>Tracheophyta</taxon>
        <taxon>Spermatophyta</taxon>
        <taxon>Magnoliopsida</taxon>
        <taxon>eudicotyledons</taxon>
        <taxon>Gunneridae</taxon>
        <taxon>Pentapetalae</taxon>
        <taxon>rosids</taxon>
        <taxon>malvids</taxon>
        <taxon>Malvales</taxon>
        <taxon>Malvaceae</taxon>
        <taxon>Malvoideae</taxon>
        <taxon>Gossypium</taxon>
    </lineage>
</organism>
<evidence type="ECO:0000256" key="1">
    <source>
        <dbReference type="ARBA" id="ARBA00007606"/>
    </source>
</evidence>
<feature type="non-terminal residue" evidence="5">
    <location>
        <position position="1"/>
    </location>
</feature>